<evidence type="ECO:0000313" key="10">
    <source>
        <dbReference type="Proteomes" id="UP000048965"/>
    </source>
</evidence>
<dbReference type="CDD" id="cd11030">
    <property type="entry name" value="CYP105-like"/>
    <property type="match status" value="1"/>
</dbReference>
<dbReference type="PRINTS" id="PR00385">
    <property type="entry name" value="P450"/>
</dbReference>
<feature type="region of interest" description="Disordered" evidence="8">
    <location>
        <begin position="63"/>
        <end position="94"/>
    </location>
</feature>
<evidence type="ECO:0000256" key="4">
    <source>
        <dbReference type="ARBA" id="ARBA00023002"/>
    </source>
</evidence>
<reference evidence="10" key="1">
    <citation type="submission" date="2014-09" db="EMBL/GenBank/DDBJ databases">
        <title>Whole genome shotgun sequence of Streptomyces sp. NBRC 110027.</title>
        <authorList>
            <person name="Komaki H."/>
            <person name="Ichikawa N."/>
            <person name="Katano-Makiyama Y."/>
            <person name="Hosoyama A."/>
            <person name="Hashimoto M."/>
            <person name="Uohara A."/>
            <person name="Kitahashi Y."/>
            <person name="Ohji S."/>
            <person name="Kimura A."/>
            <person name="Yamazoe A."/>
            <person name="Igarashi Y."/>
            <person name="Fujita N."/>
        </authorList>
    </citation>
    <scope>NUCLEOTIDE SEQUENCE [LARGE SCALE GENOMIC DNA]</scope>
    <source>
        <strain evidence="10">NBRC 110027</strain>
    </source>
</reference>
<dbReference type="Proteomes" id="UP000048965">
    <property type="component" value="Unassembled WGS sequence"/>
</dbReference>
<dbReference type="SUPFAM" id="SSF48264">
    <property type="entry name" value="Cytochrome P450"/>
    <property type="match status" value="1"/>
</dbReference>
<comment type="caution">
    <text evidence="9">The sequence shown here is derived from an EMBL/GenBank/DDBJ whole genome shotgun (WGS) entry which is preliminary data.</text>
</comment>
<evidence type="ECO:0000256" key="6">
    <source>
        <dbReference type="ARBA" id="ARBA00023033"/>
    </source>
</evidence>
<dbReference type="InterPro" id="IPR017972">
    <property type="entry name" value="Cyt_P450_CS"/>
</dbReference>
<organism evidence="9 10">
    <name type="scientific">Streptomyces lydicamycinicus</name>
    <dbReference type="NCBI Taxonomy" id="1546107"/>
    <lineage>
        <taxon>Bacteria</taxon>
        <taxon>Bacillati</taxon>
        <taxon>Actinomycetota</taxon>
        <taxon>Actinomycetes</taxon>
        <taxon>Kitasatosporales</taxon>
        <taxon>Streptomycetaceae</taxon>
        <taxon>Streptomyces</taxon>
    </lineage>
</organism>
<evidence type="ECO:0000256" key="7">
    <source>
        <dbReference type="RuleBase" id="RU000461"/>
    </source>
</evidence>
<comment type="similarity">
    <text evidence="1 7">Belongs to the cytochrome P450 family.</text>
</comment>
<keyword evidence="5 7" id="KW-0408">Iron</keyword>
<dbReference type="PANTHER" id="PTHR46696">
    <property type="entry name" value="P450, PUTATIVE (EUROFUNG)-RELATED"/>
    <property type="match status" value="1"/>
</dbReference>
<name>A0A0P4R411_9ACTN</name>
<dbReference type="InterPro" id="IPR002397">
    <property type="entry name" value="Cyt_P450_B"/>
</dbReference>
<dbReference type="FunFam" id="1.10.630.10:FF:000018">
    <property type="entry name" value="Cytochrome P450 monooxygenase"/>
    <property type="match status" value="1"/>
</dbReference>
<dbReference type="InterPro" id="IPR001128">
    <property type="entry name" value="Cyt_P450"/>
</dbReference>
<dbReference type="EMBL" id="BBNO01000003">
    <property type="protein sequence ID" value="GAO07624.1"/>
    <property type="molecule type" value="Genomic_DNA"/>
</dbReference>
<keyword evidence="4 7" id="KW-0560">Oxidoreductase</keyword>
<dbReference type="PANTHER" id="PTHR46696:SF1">
    <property type="entry name" value="CYTOCHROME P450 YJIB-RELATED"/>
    <property type="match status" value="1"/>
</dbReference>
<gene>
    <name evidence="9" type="ORF">TPA0598_03_00850</name>
</gene>
<keyword evidence="3 7" id="KW-0479">Metal-binding</keyword>
<dbReference type="PRINTS" id="PR00359">
    <property type="entry name" value="BP450"/>
</dbReference>
<reference evidence="9 10" key="2">
    <citation type="journal article" date="2015" name="Stand. Genomic Sci.">
        <title>Draft genome sequence of marine-derived Streptomyces sp. TP-A0598, a producer of anti-MRSA antibiotic lydicamycins.</title>
        <authorList>
            <person name="Komaki H."/>
            <person name="Ichikawa N."/>
            <person name="Hosoyama A."/>
            <person name="Fujita N."/>
            <person name="Igarashi Y."/>
        </authorList>
    </citation>
    <scope>NUCLEOTIDE SEQUENCE [LARGE SCALE GENOMIC DNA]</scope>
    <source>
        <strain evidence="9 10">NBRC 110027</strain>
    </source>
</reference>
<sequence>MTEIDSNGSVRELNFPMSRRCPFAPPPEYERLRADSPLVRVQLPHGGTAWVVTRHAEAQQLLTDPRVSSDASRPGFPSVRPPQEPPADEGTDGAEPLTAEQLTELAEIAQFHEGQFINLDPPRHGHYRRMLISEFGARRMNELRPEVQRITDRLVDDMLAKGSPADLVEDLGLPLSSLVICRLLGVPYEDHEYFQSATRTLVQLDAEPEQVKAAMEGLIDFLDELVKAAVRAPGDNLIGRLINEQVGSGELTRAALVGMAFLLLTAGHEATANMLPLGMLTLLEHPQQLAELRENPALLPGAVDELLRFHSVSDWAAFDRVAVEDIEIDGRKIMAGEGIFVLSASANRDERVFERPDTFDIHRKARHHIAFGYGVHQCIGQNLARAELEIGLGTLLRRIPALRLDKPMDELPFKYQNFVFGLHAMPVRW</sequence>
<dbReference type="GO" id="GO:0004497">
    <property type="term" value="F:monooxygenase activity"/>
    <property type="evidence" value="ECO:0007669"/>
    <property type="project" value="UniProtKB-KW"/>
</dbReference>
<keyword evidence="2 7" id="KW-0349">Heme</keyword>
<dbReference type="Gene3D" id="1.10.630.10">
    <property type="entry name" value="Cytochrome P450"/>
    <property type="match status" value="1"/>
</dbReference>
<evidence type="ECO:0000256" key="2">
    <source>
        <dbReference type="ARBA" id="ARBA00022617"/>
    </source>
</evidence>
<evidence type="ECO:0000256" key="8">
    <source>
        <dbReference type="SAM" id="MobiDB-lite"/>
    </source>
</evidence>
<proteinExistence type="inferred from homology"/>
<evidence type="ECO:0000256" key="1">
    <source>
        <dbReference type="ARBA" id="ARBA00010617"/>
    </source>
</evidence>
<dbReference type="Pfam" id="PF00067">
    <property type="entry name" value="p450"/>
    <property type="match status" value="1"/>
</dbReference>
<dbReference type="InterPro" id="IPR036396">
    <property type="entry name" value="Cyt_P450_sf"/>
</dbReference>
<evidence type="ECO:0000313" key="9">
    <source>
        <dbReference type="EMBL" id="GAO07624.1"/>
    </source>
</evidence>
<dbReference type="RefSeq" id="WP_042152198.1">
    <property type="nucleotide sequence ID" value="NZ_BBNO01000003.1"/>
</dbReference>
<dbReference type="AlphaFoldDB" id="A0A0P4R411"/>
<evidence type="ECO:0000256" key="5">
    <source>
        <dbReference type="ARBA" id="ARBA00023004"/>
    </source>
</evidence>
<dbReference type="GO" id="GO:0005506">
    <property type="term" value="F:iron ion binding"/>
    <property type="evidence" value="ECO:0007669"/>
    <property type="project" value="InterPro"/>
</dbReference>
<keyword evidence="10" id="KW-1185">Reference proteome</keyword>
<accession>A0A0P4R411</accession>
<keyword evidence="6 7" id="KW-0503">Monooxygenase</keyword>
<feature type="region of interest" description="Disordered" evidence="8">
    <location>
        <begin position="1"/>
        <end position="21"/>
    </location>
</feature>
<dbReference type="GO" id="GO:0016705">
    <property type="term" value="F:oxidoreductase activity, acting on paired donors, with incorporation or reduction of molecular oxygen"/>
    <property type="evidence" value="ECO:0007669"/>
    <property type="project" value="InterPro"/>
</dbReference>
<dbReference type="GO" id="GO:0020037">
    <property type="term" value="F:heme binding"/>
    <property type="evidence" value="ECO:0007669"/>
    <property type="project" value="InterPro"/>
</dbReference>
<dbReference type="PROSITE" id="PS00086">
    <property type="entry name" value="CYTOCHROME_P450"/>
    <property type="match status" value="1"/>
</dbReference>
<protein>
    <submittedName>
        <fullName evidence="9">Cytochrome P450</fullName>
    </submittedName>
</protein>
<evidence type="ECO:0000256" key="3">
    <source>
        <dbReference type="ARBA" id="ARBA00022723"/>
    </source>
</evidence>